<feature type="binding site" evidence="2">
    <location>
        <position position="316"/>
    </location>
    <ligand>
        <name>substrate</name>
    </ligand>
</feature>
<dbReference type="InterPro" id="IPR010918">
    <property type="entry name" value="PurM-like_C_dom"/>
</dbReference>
<feature type="binding site" evidence="2">
    <location>
        <position position="71"/>
    </location>
    <ligand>
        <name>Mg(2+)</name>
        <dbReference type="ChEBI" id="CHEBI:18420"/>
        <label>4</label>
    </ligand>
</feature>
<feature type="binding site" evidence="2">
    <location>
        <position position="26"/>
    </location>
    <ligand>
        <name>Mg(2+)</name>
        <dbReference type="ChEBI" id="CHEBI:18420"/>
        <label>4</label>
    </ligand>
</feature>
<dbReference type="InterPro" id="IPR006283">
    <property type="entry name" value="ThiL-like"/>
</dbReference>
<evidence type="ECO:0000313" key="6">
    <source>
        <dbReference type="Proteomes" id="UP001221268"/>
    </source>
</evidence>
<feature type="domain" description="PurM-like C-terminal" evidence="4">
    <location>
        <begin position="147"/>
        <end position="300"/>
    </location>
</feature>
<keyword evidence="2" id="KW-0067">ATP-binding</keyword>
<keyword evidence="2 5" id="KW-0418">Kinase</keyword>
<evidence type="ECO:0000256" key="2">
    <source>
        <dbReference type="HAMAP-Rule" id="MF_02128"/>
    </source>
</evidence>
<organism evidence="5 6">
    <name type="scientific">Neisseria lisongii</name>
    <dbReference type="NCBI Taxonomy" id="2912188"/>
    <lineage>
        <taxon>Bacteria</taxon>
        <taxon>Pseudomonadati</taxon>
        <taxon>Pseudomonadota</taxon>
        <taxon>Betaproteobacteria</taxon>
        <taxon>Neisseriales</taxon>
        <taxon>Neisseriaceae</taxon>
        <taxon>Neisseria</taxon>
    </lineage>
</organism>
<dbReference type="RefSeq" id="WP_237091037.1">
    <property type="nucleotide sequence ID" value="NZ_CP116766.1"/>
</dbReference>
<dbReference type="Pfam" id="PF02769">
    <property type="entry name" value="AIRS_C"/>
    <property type="match status" value="1"/>
</dbReference>
<dbReference type="Proteomes" id="UP001221268">
    <property type="component" value="Chromosome"/>
</dbReference>
<feature type="binding site" evidence="2">
    <location>
        <position position="43"/>
    </location>
    <ligand>
        <name>Mg(2+)</name>
        <dbReference type="ChEBI" id="CHEBI:18420"/>
        <label>2</label>
    </ligand>
</feature>
<feature type="binding site" evidence="2">
    <location>
        <position position="71"/>
    </location>
    <ligand>
        <name>Mg(2+)</name>
        <dbReference type="ChEBI" id="CHEBI:18420"/>
        <label>3</label>
    </ligand>
</feature>
<feature type="binding site" evidence="2">
    <location>
        <position position="43"/>
    </location>
    <ligand>
        <name>Mg(2+)</name>
        <dbReference type="ChEBI" id="CHEBI:18420"/>
        <label>1</label>
    </ligand>
</feature>
<dbReference type="PANTHER" id="PTHR30270:SF0">
    <property type="entry name" value="THIAMINE-MONOPHOSPHATE KINASE"/>
    <property type="match status" value="1"/>
</dbReference>
<feature type="binding site" evidence="2">
    <location>
        <position position="50"/>
    </location>
    <ligand>
        <name>substrate</name>
    </ligand>
</feature>
<keyword evidence="2" id="KW-0479">Metal-binding</keyword>
<dbReference type="EC" id="2.7.4.16" evidence="2"/>
<evidence type="ECO:0000313" key="5">
    <source>
        <dbReference type="EMBL" id="WCL71744.1"/>
    </source>
</evidence>
<feature type="binding site" evidence="2">
    <location>
        <position position="26"/>
    </location>
    <ligand>
        <name>Mg(2+)</name>
        <dbReference type="ChEBI" id="CHEBI:18420"/>
        <label>3</label>
    </ligand>
</feature>
<dbReference type="NCBIfam" id="TIGR01379">
    <property type="entry name" value="thiL"/>
    <property type="match status" value="1"/>
</dbReference>
<keyword evidence="2" id="KW-0547">Nucleotide-binding</keyword>
<feature type="binding site" evidence="2">
    <location>
        <position position="41"/>
    </location>
    <ligand>
        <name>Mg(2+)</name>
        <dbReference type="ChEBI" id="CHEBI:18420"/>
        <label>4</label>
    </ligand>
</feature>
<feature type="domain" description="PurM-like N-terminal" evidence="3">
    <location>
        <begin position="24"/>
        <end position="133"/>
    </location>
</feature>
<sequence length="322" mass="34843">MTEFDFIRRYLKQQNDADVVLGIGDDAAIVRPRSGFDLCFSSDMLLKNVHFFADVSPEDLAWKVLAVNISDMAAMGAVPRWALLSAGLPELEADWLQRFCDSLFALAQRFGVTLIGGDTTRGDLVFNVTIAGELPQGQGLQRHAAQAGDDIWVSGRIGLAAAALQCRLKKCELPPAVFAVCEQALLRPFPRVALGQAVLPFARAALDISDGLAQDLGHILQASGVGATVWLDALPTLPELKTLLPEAQWQACVLAGGDDYELVFTAPAEQRRAILEAAQRSNTPVSRIGIITETGRLKITRSADDDSEIQLTNTGFDHFDSI</sequence>
<feature type="binding site" evidence="2">
    <location>
        <begin position="117"/>
        <end position="118"/>
    </location>
    <ligand>
        <name>ATP</name>
        <dbReference type="ChEBI" id="CHEBI:30616"/>
    </ligand>
</feature>
<gene>
    <name evidence="2 5" type="primary">thiL</name>
    <name evidence="5" type="ORF">PJU73_01025</name>
</gene>
<dbReference type="InterPro" id="IPR036921">
    <property type="entry name" value="PurM-like_N_sf"/>
</dbReference>
<comment type="caution">
    <text evidence="2">Lacks conserved residue(s) required for the propagation of feature annotation.</text>
</comment>
<feature type="binding site" evidence="2">
    <location>
        <position position="42"/>
    </location>
    <ligand>
        <name>Mg(2+)</name>
        <dbReference type="ChEBI" id="CHEBI:18420"/>
        <label>1</label>
    </ligand>
</feature>
<keyword evidence="2" id="KW-0460">Magnesium</keyword>
<dbReference type="HAMAP" id="MF_02128">
    <property type="entry name" value="TMP_kinase"/>
    <property type="match status" value="1"/>
</dbReference>
<dbReference type="Gene3D" id="3.90.650.10">
    <property type="entry name" value="PurM-like C-terminal domain"/>
    <property type="match status" value="1"/>
</dbReference>
<comment type="miscellaneous">
    <text evidence="2">Reaction mechanism of ThiL seems to utilize a direct, inline transfer of the gamma-phosphate of ATP to TMP rather than a phosphorylated enzyme intermediate.</text>
</comment>
<feature type="binding site" evidence="2">
    <location>
        <position position="210"/>
    </location>
    <ligand>
        <name>Mg(2+)</name>
        <dbReference type="ChEBI" id="CHEBI:18420"/>
        <label>5</label>
    </ligand>
</feature>
<evidence type="ECO:0000259" key="4">
    <source>
        <dbReference type="Pfam" id="PF02769"/>
    </source>
</evidence>
<comment type="pathway">
    <text evidence="2">Cofactor biosynthesis; thiamine diphosphate biosynthesis; thiamine diphosphate from thiamine phosphate: step 1/1.</text>
</comment>
<dbReference type="EMBL" id="CP116766">
    <property type="protein sequence ID" value="WCL71744.1"/>
    <property type="molecule type" value="Genomic_DNA"/>
</dbReference>
<comment type="catalytic activity">
    <reaction evidence="2">
        <text>thiamine phosphate + ATP = thiamine diphosphate + ADP</text>
        <dbReference type="Rhea" id="RHEA:15913"/>
        <dbReference type="ChEBI" id="CHEBI:30616"/>
        <dbReference type="ChEBI" id="CHEBI:37575"/>
        <dbReference type="ChEBI" id="CHEBI:58937"/>
        <dbReference type="ChEBI" id="CHEBI:456216"/>
        <dbReference type="EC" id="2.7.4.16"/>
    </reaction>
</comment>
<protein>
    <recommendedName>
        <fullName evidence="2">Thiamine-monophosphate kinase</fullName>
        <shortName evidence="2">TMP kinase</shortName>
        <shortName evidence="2">Thiamine-phosphate kinase</shortName>
        <ecNumber evidence="2">2.7.4.16</ecNumber>
    </recommendedName>
</protein>
<dbReference type="PIRSF" id="PIRSF005303">
    <property type="entry name" value="Thiam_monoph_kin"/>
    <property type="match status" value="1"/>
</dbReference>
<comment type="function">
    <text evidence="2">Catalyzes the ATP-dependent phosphorylation of thiamine-monophosphate (TMP) to form thiamine-pyrophosphate (TPP), the active form of vitamin B1.</text>
</comment>
<keyword evidence="1 2" id="KW-0784">Thiamine biosynthesis</keyword>
<evidence type="ECO:0000259" key="3">
    <source>
        <dbReference type="Pfam" id="PF00586"/>
    </source>
</evidence>
<feature type="binding site" evidence="2">
    <location>
        <position position="142"/>
    </location>
    <ligand>
        <name>ATP</name>
        <dbReference type="ChEBI" id="CHEBI:30616"/>
    </ligand>
</feature>
<dbReference type="PANTHER" id="PTHR30270">
    <property type="entry name" value="THIAMINE-MONOPHOSPHATE KINASE"/>
    <property type="match status" value="1"/>
</dbReference>
<accession>A0ABY7RJD2</accession>
<proteinExistence type="inferred from homology"/>
<keyword evidence="6" id="KW-1185">Reference proteome</keyword>
<dbReference type="InterPro" id="IPR036676">
    <property type="entry name" value="PurM-like_C_sf"/>
</dbReference>
<reference evidence="5 6" key="1">
    <citation type="submission" date="2023-01" db="EMBL/GenBank/DDBJ databases">
        <authorList>
            <person name="Yang C."/>
        </authorList>
    </citation>
    <scope>NUCLEOTIDE SEQUENCE [LARGE SCALE GENOMIC DNA]</scope>
    <source>
        <strain evidence="5 6">ZJ106</strain>
    </source>
</reference>
<comment type="similarity">
    <text evidence="2">Belongs to the thiamine-monophosphate kinase family.</text>
</comment>
<evidence type="ECO:0000256" key="1">
    <source>
        <dbReference type="ARBA" id="ARBA00022977"/>
    </source>
</evidence>
<dbReference type="Pfam" id="PF00586">
    <property type="entry name" value="AIRS"/>
    <property type="match status" value="1"/>
</dbReference>
<dbReference type="Gene3D" id="3.30.1330.10">
    <property type="entry name" value="PurM-like, N-terminal domain"/>
    <property type="match status" value="1"/>
</dbReference>
<dbReference type="CDD" id="cd02194">
    <property type="entry name" value="ThiL"/>
    <property type="match status" value="1"/>
</dbReference>
<keyword evidence="2 5" id="KW-0808">Transferase</keyword>
<name>A0ABY7RJD2_9NEIS</name>
<dbReference type="InterPro" id="IPR016188">
    <property type="entry name" value="PurM-like_N"/>
</dbReference>
<dbReference type="GO" id="GO:0009030">
    <property type="term" value="F:thiamine-phosphate kinase activity"/>
    <property type="evidence" value="ECO:0007669"/>
    <property type="project" value="UniProtKB-EC"/>
</dbReference>
<feature type="binding site" evidence="2">
    <location>
        <position position="207"/>
    </location>
    <ligand>
        <name>Mg(2+)</name>
        <dbReference type="ChEBI" id="CHEBI:18420"/>
        <label>3</label>
    </ligand>
</feature>
<feature type="binding site" evidence="2">
    <location>
        <position position="118"/>
    </location>
    <ligand>
        <name>Mg(2+)</name>
        <dbReference type="ChEBI" id="CHEBI:18420"/>
        <label>1</label>
    </ligand>
</feature>
<feature type="binding site" evidence="2">
    <location>
        <position position="209"/>
    </location>
    <ligand>
        <name>ATP</name>
        <dbReference type="ChEBI" id="CHEBI:30616"/>
    </ligand>
</feature>
<dbReference type="SUPFAM" id="SSF55326">
    <property type="entry name" value="PurM N-terminal domain-like"/>
    <property type="match status" value="1"/>
</dbReference>
<dbReference type="SUPFAM" id="SSF56042">
    <property type="entry name" value="PurM C-terminal domain-like"/>
    <property type="match status" value="1"/>
</dbReference>
<feature type="binding site" evidence="2">
    <location>
        <position position="71"/>
    </location>
    <ligand>
        <name>Mg(2+)</name>
        <dbReference type="ChEBI" id="CHEBI:18420"/>
        <label>2</label>
    </ligand>
</feature>
<feature type="binding site" evidence="2">
    <location>
        <position position="258"/>
    </location>
    <ligand>
        <name>substrate</name>
    </ligand>
</feature>